<dbReference type="PANTHER" id="PTHR32305:SF15">
    <property type="entry name" value="PROTEIN RHSA-RELATED"/>
    <property type="match status" value="1"/>
</dbReference>
<evidence type="ECO:0000256" key="4">
    <source>
        <dbReference type="ARBA" id="ARBA00022737"/>
    </source>
</evidence>
<evidence type="ECO:0000256" key="1">
    <source>
        <dbReference type="ARBA" id="ARBA00004613"/>
    </source>
</evidence>
<evidence type="ECO:0000259" key="8">
    <source>
        <dbReference type="Pfam" id="PF25023"/>
    </source>
</evidence>
<keyword evidence="4" id="KW-0677">Repeat</keyword>
<organism evidence="9">
    <name type="scientific">Flavobacterium sp. CFS9</name>
    <dbReference type="NCBI Taxonomy" id="3143118"/>
    <lineage>
        <taxon>Bacteria</taxon>
        <taxon>Pseudomonadati</taxon>
        <taxon>Bacteroidota</taxon>
        <taxon>Flavobacteriia</taxon>
        <taxon>Flavobacteriales</taxon>
        <taxon>Flavobacteriaceae</taxon>
        <taxon>Flavobacterium</taxon>
    </lineage>
</organism>
<dbReference type="InterPro" id="IPR028994">
    <property type="entry name" value="Integrin_alpha_N"/>
</dbReference>
<evidence type="ECO:0000313" key="9">
    <source>
        <dbReference type="EMBL" id="BFM42789.1"/>
    </source>
</evidence>
<dbReference type="Pfam" id="PF15528">
    <property type="entry name" value="Ntox23"/>
    <property type="match status" value="1"/>
</dbReference>
<feature type="transmembrane region" description="Helical" evidence="6">
    <location>
        <begin position="1879"/>
        <end position="1900"/>
    </location>
</feature>
<dbReference type="Gene3D" id="2.180.10.10">
    <property type="entry name" value="RHS repeat-associated core"/>
    <property type="match status" value="2"/>
</dbReference>
<dbReference type="Pfam" id="PF03534">
    <property type="entry name" value="SpvB"/>
    <property type="match status" value="1"/>
</dbReference>
<evidence type="ECO:0000256" key="2">
    <source>
        <dbReference type="ARBA" id="ARBA00022525"/>
    </source>
</evidence>
<feature type="transmembrane region" description="Helical" evidence="6">
    <location>
        <begin position="21"/>
        <end position="40"/>
    </location>
</feature>
<name>A0AAT9GZX9_9FLAO</name>
<evidence type="ECO:0000256" key="5">
    <source>
        <dbReference type="ARBA" id="ARBA00023026"/>
    </source>
</evidence>
<feature type="transmembrane region" description="Helical" evidence="6">
    <location>
        <begin position="1847"/>
        <end position="1867"/>
    </location>
</feature>
<dbReference type="Pfam" id="PF13517">
    <property type="entry name" value="FG-GAP_3"/>
    <property type="match status" value="1"/>
</dbReference>
<dbReference type="InterPro" id="IPR006530">
    <property type="entry name" value="YD"/>
</dbReference>
<keyword evidence="6" id="KW-0472">Membrane</keyword>
<evidence type="ECO:0000256" key="3">
    <source>
        <dbReference type="ARBA" id="ARBA00022729"/>
    </source>
</evidence>
<feature type="domain" description="Teneurin-like YD-shell" evidence="8">
    <location>
        <begin position="1350"/>
        <end position="1837"/>
    </location>
</feature>
<dbReference type="InterPro" id="IPR003284">
    <property type="entry name" value="Sal_SpvB"/>
</dbReference>
<dbReference type="SUPFAM" id="SSF69318">
    <property type="entry name" value="Integrin alpha N-terminal domain"/>
    <property type="match status" value="1"/>
</dbReference>
<protein>
    <recommendedName>
        <fullName evidence="10">RHS repeat-associated core domain-containing protein</fullName>
    </recommendedName>
</protein>
<keyword evidence="3" id="KW-0732">Signal</keyword>
<dbReference type="GO" id="GO:0005576">
    <property type="term" value="C:extracellular region"/>
    <property type="evidence" value="ECO:0007669"/>
    <property type="project" value="UniProtKB-SubCell"/>
</dbReference>
<reference evidence="9" key="1">
    <citation type="submission" date="2024-05" db="EMBL/GenBank/DDBJ databases">
        <title>Whole-Genome Sequence of CFS9, a Potential Fish Probiotic Isolated from the Body Surface of Silurus asotus.</title>
        <authorList>
            <person name="Kojima M."/>
            <person name="Tobioka K."/>
            <person name="Yokota K."/>
            <person name="Nakatani H."/>
            <person name="Hori K."/>
            <person name="Tamaru Y."/>
            <person name="Okazaki F."/>
        </authorList>
    </citation>
    <scope>NUCLEOTIDE SEQUENCE</scope>
    <source>
        <strain evidence="9">CFS9</strain>
    </source>
</reference>
<dbReference type="GO" id="GO:0005737">
    <property type="term" value="C:cytoplasm"/>
    <property type="evidence" value="ECO:0007669"/>
    <property type="project" value="InterPro"/>
</dbReference>
<feature type="domain" description="Bacterial toxin 23" evidence="7">
    <location>
        <begin position="1947"/>
        <end position="2135"/>
    </location>
</feature>
<dbReference type="Pfam" id="PF25023">
    <property type="entry name" value="TEN_YD-shell"/>
    <property type="match status" value="1"/>
</dbReference>
<dbReference type="NCBIfam" id="TIGR01643">
    <property type="entry name" value="YD_repeat_2x"/>
    <property type="match status" value="1"/>
</dbReference>
<dbReference type="EMBL" id="AP031573">
    <property type="protein sequence ID" value="BFM42789.1"/>
    <property type="molecule type" value="Genomic_DNA"/>
</dbReference>
<dbReference type="InterPro" id="IPR056823">
    <property type="entry name" value="TEN-like_YD-shell"/>
</dbReference>
<sequence>MFCFLIKTEERNRLKLSNNKFYMKKFYFALAFSFMGLFIFGQTGSTGYSTEVGITEGELSVSLSGAANYTVPIAVPPGINGVVPQISLTYNSQGGNGAAGYGWNISGVSIISRIPSTKFHDNIIDPVDFDSYDRFAYNGQRLILKSGTYGGDGAIYETENFSNVKITSYGVHPNGANYGPAYFRVEHPDGSKAFYGNSSDSRSITDWAITYWENEQNVRISYSYLLENNVLEIASIKYGTLSTTTPINAINFNYDLKTRPEQVYIAGQNLRRTKKISSINVIGNGIGFRNYSLDYFSTSLDYDQLKRITEKSGDNSKSLNPTVFEYGEIGTTIDAKPTVSPLVLGEINSNNSATVSGDFDGDAKMDFVLYSTTVGVNMQKEFWMFTGIDNNSSISTIKVDSGYFGTIFPSNGLTSDNKKYHYQGVTISQGDEANHNAINFKTYYKYSNKVLPDYTKQAVFPERWIQNCTESSSQGGAKFFFSGDFNGDGLTDVMALDQDIQELFCEPDPYGGPDQFIYSTNSPSQFYFVDLDRRKTSNFVNYAGTLQEYFLSTDSRIETFDVNGDGKTDILHFKNGKVYVYTLNNDNQLEFLWKTLDQDIKISQAILSGDYNGDGKMDFIIAKSTGLNANEYVKFLSTGIGFVKTTETYAFVNRGSSSDRDGVTTRNFIPLDINADGKTDIVQFTTAFGRVFDGGRVYIDVFKNANDSFLPSVTYDTTPLKAIRSYPLPVFLSPKTNNQYLSVGVISNSQLYSFDSKNDFSKEVLLNSITTGNGVKETVTYNSLQQDQYEPLYVPTIFTETFPNVDIIVAPSFRVVSMLEKQSKDVYKKQRYFYSGAVSNVEGLGFLGFRSTVKTNWYDKEESIISSLSKNDISLRGANVENYTVLGLHSPLLPNPNAVSISSTIVKDKNYTVVKTDNLVATQSIVLKPDTWIKPETGHTFSAKINEDGNAGTSINTPVSFITKSLLAYESELLANKVFKIKNIKTKQFNVLEDTGSETFVEYDTNNNPLKSTALLKESGSTVQTTISSVTYVPSTVSPYVVGRPSGKNESIAVSGDTMTSEELYYYQNGLLTQIKKKGTNTDYIVEDNQHDTFGNIIQKTITASGLPARVTSYGYDPSGRFLTRSTDIEKLSTTFVYNTDGTLESETNPYGLKTSYLYDSWSKKTTTTDYLGKKTSYLYSRSGSKTIVTSTADDGSVSEQTFDDLGRKVRSGSKNVMGTLAYVDYLYDIHDRNYKVSEPYFGLTGTQWNETKYDIYGRVFQSIAFTGKTTDIVYSGRTSTVSDGTKSKATTKNAMGNVVSMTDTPGGTVKYTYFANGNLKESDYDGVKTTIKQDGWGRKTELKDPSAGTFTYAYNAFGETVSETTPNGTTAYVINDFGKVTQKTVDGTNTKSITTYDYDSSSKLLLGSEFKDFKNGSTSISKTIVYDDSKRIHQTVEKTPYAEFTKEFGYDEFGRVSTEISIARAGGKSSSKTIKNTYKNGSHWQILDNDTSAVLWQTNTVNERGQLVNAQNGPTTINNIYDTYGFASQFKYDKTSGSSNILTLNTLFDAKRGNLISRSNSQFGRNESFKYDAQDRLTEYTNGQGVQEKQLYDDQGRITENNLGTYSYSKDKPYQNNAIAVTPEALTYYTAKPRQIISYNVFNSPVQIEEKDIDKVSFTYNDNDSRTAMFYGGLQDEKLDRPLQKYYSEDGSMEIKFNKTTSAYEFITYIGGDGYSAPIVLKSNGTAQDYLYLQRDYQGSIVGIVNQTGNVVEKRLFDAWGAIVSVQDGSGNVLTGLTVLDRGYTGHEHLQSVGLINMNGRIYDPKLHRFLQPDNFVQDPFNTQNYNRYGYCWNNPLKYTDPSGEFIWVPIVIGAMVGAISGGVAYTAKAIQTGNWNIGQFGMAVLGGAVIGGITGGIAPMSVVGVSMGNVVASAFIGGMMPSYGVQVGDWSFSISPSIAFGNTMGIGASLSVTYSSGNFSFSAGVGIMSNSNYNGLGKNGMEIRKSILASYDDGKNGVSLGSNIWGGDFAQRTGVVGLHFGDFRAMYENDGGPVLKKGFGDAGDSYRTAALNLSVGKFTAGFNLFTGKRENIPEGKSPENRSIDGYGRKYTYGNVDERGTKYRLGALTVGYGSYRVGVNSEHVRHAIQDRVIHGMIHDQGFQNQSWDWKGYSQYRTSNGFTSW</sequence>
<comment type="subcellular location">
    <subcellularLocation>
        <location evidence="1">Secreted</location>
    </subcellularLocation>
</comment>
<dbReference type="InterPro" id="IPR013517">
    <property type="entry name" value="FG-GAP"/>
</dbReference>
<dbReference type="NCBIfam" id="TIGR03696">
    <property type="entry name" value="Rhs_assc_core"/>
    <property type="match status" value="1"/>
</dbReference>
<keyword evidence="6" id="KW-1133">Transmembrane helix</keyword>
<dbReference type="InterPro" id="IPR050708">
    <property type="entry name" value="T6SS_VgrG/RHS"/>
</dbReference>
<dbReference type="PANTHER" id="PTHR32305">
    <property type="match status" value="1"/>
</dbReference>
<proteinExistence type="predicted"/>
<gene>
    <name evidence="9" type="ORF">CFS9_14300</name>
</gene>
<evidence type="ECO:0000259" key="7">
    <source>
        <dbReference type="Pfam" id="PF15528"/>
    </source>
</evidence>
<dbReference type="Gene3D" id="2.40.128.340">
    <property type="match status" value="1"/>
</dbReference>
<keyword evidence="6" id="KW-0812">Transmembrane</keyword>
<accession>A0AAT9GZX9</accession>
<keyword evidence="2" id="KW-0964">Secreted</keyword>
<keyword evidence="5" id="KW-0843">Virulence</keyword>
<dbReference type="InterPro" id="IPR022385">
    <property type="entry name" value="Rhs_assc_core"/>
</dbReference>
<dbReference type="InterPro" id="IPR029115">
    <property type="entry name" value="Ntox23"/>
</dbReference>
<evidence type="ECO:0000256" key="6">
    <source>
        <dbReference type="SAM" id="Phobius"/>
    </source>
</evidence>
<evidence type="ECO:0008006" key="10">
    <source>
        <dbReference type="Google" id="ProtNLM"/>
    </source>
</evidence>